<sequence length="371" mass="41872">MIWTREEYLAHMTFEASPREMFCELFGPLVGLDAEWRAQGASEDEISLRAFGWDSVKYAWAPADTGARTGIAPRVLEETATHVYSIDKMGRKMQMCKQSASLPLPMSYPVTGPEDWESIRRWYDFAPERIDLEQLKRLKALQKEGTLVVASMPGGFDEPRGLMGEENLCYAFYDEPEMIHDMLGHMADTCLKVFERVLDFVTIDVLSVHEDMAGKTGPLAGSKQVREFIAPYYRKVWEPLKTQGCRLFSQDSDGNMNSVIDDFLDAGVNCMYPAEPMAGMDILALRKKYGKRLAFKGGLDKFALRGSVEDVRRELETKMQGELLGGGTVFALDHRIPNGVPIENYRAYVRMGRELLGLPPAQPADHVRMAF</sequence>
<dbReference type="InterPro" id="IPR000257">
    <property type="entry name" value="Uroporphyrinogen_deCOase"/>
</dbReference>
<dbReference type="Pfam" id="PF01208">
    <property type="entry name" value="URO-D"/>
    <property type="match status" value="1"/>
</dbReference>
<organism evidence="2 3">
    <name type="scientific">Candidatus Ornithocaccomicrobium faecavium</name>
    <dbReference type="NCBI Taxonomy" id="2840890"/>
    <lineage>
        <taxon>Bacteria</taxon>
        <taxon>Bacillati</taxon>
        <taxon>Bacillota</taxon>
        <taxon>Clostridia</taxon>
        <taxon>Candidatus Ornithocaccomicrobium</taxon>
    </lineage>
</organism>
<feature type="domain" description="Uroporphyrinogen decarboxylase (URO-D)" evidence="1">
    <location>
        <begin position="87"/>
        <end position="354"/>
    </location>
</feature>
<accession>A0A9D1P909</accession>
<evidence type="ECO:0000313" key="3">
    <source>
        <dbReference type="Proteomes" id="UP000886884"/>
    </source>
</evidence>
<dbReference type="PANTHER" id="PTHR47099:SF1">
    <property type="entry name" value="METHYLCOBAMIDE:COM METHYLTRANSFERASE MTBA"/>
    <property type="match status" value="1"/>
</dbReference>
<name>A0A9D1P909_9FIRM</name>
<comment type="caution">
    <text evidence="2">The sequence shown here is derived from an EMBL/GenBank/DDBJ whole genome shotgun (WGS) entry which is preliminary data.</text>
</comment>
<dbReference type="SUPFAM" id="SSF51726">
    <property type="entry name" value="UROD/MetE-like"/>
    <property type="match status" value="1"/>
</dbReference>
<dbReference type="Gene3D" id="3.20.20.210">
    <property type="match status" value="1"/>
</dbReference>
<evidence type="ECO:0000313" key="2">
    <source>
        <dbReference type="EMBL" id="HIV28773.1"/>
    </source>
</evidence>
<protein>
    <recommendedName>
        <fullName evidence="1">Uroporphyrinogen decarboxylase (URO-D) domain-containing protein</fullName>
    </recommendedName>
</protein>
<proteinExistence type="predicted"/>
<dbReference type="EMBL" id="DVOT01000225">
    <property type="protein sequence ID" value="HIV28773.1"/>
    <property type="molecule type" value="Genomic_DNA"/>
</dbReference>
<evidence type="ECO:0000259" key="1">
    <source>
        <dbReference type="Pfam" id="PF01208"/>
    </source>
</evidence>
<dbReference type="InterPro" id="IPR052024">
    <property type="entry name" value="Methanogen_methyltrans"/>
</dbReference>
<dbReference type="Proteomes" id="UP000886884">
    <property type="component" value="Unassembled WGS sequence"/>
</dbReference>
<dbReference type="GO" id="GO:0004853">
    <property type="term" value="F:uroporphyrinogen decarboxylase activity"/>
    <property type="evidence" value="ECO:0007669"/>
    <property type="project" value="InterPro"/>
</dbReference>
<dbReference type="AlphaFoldDB" id="A0A9D1P909"/>
<dbReference type="GO" id="GO:0006779">
    <property type="term" value="P:porphyrin-containing compound biosynthetic process"/>
    <property type="evidence" value="ECO:0007669"/>
    <property type="project" value="InterPro"/>
</dbReference>
<dbReference type="PANTHER" id="PTHR47099">
    <property type="entry name" value="METHYLCOBAMIDE:COM METHYLTRANSFERASE MTBA"/>
    <property type="match status" value="1"/>
</dbReference>
<reference evidence="2" key="2">
    <citation type="journal article" date="2021" name="PeerJ">
        <title>Extensive microbial diversity within the chicken gut microbiome revealed by metagenomics and culture.</title>
        <authorList>
            <person name="Gilroy R."/>
            <person name="Ravi A."/>
            <person name="Getino M."/>
            <person name="Pursley I."/>
            <person name="Horton D.L."/>
            <person name="Alikhan N.F."/>
            <person name="Baker D."/>
            <person name="Gharbi K."/>
            <person name="Hall N."/>
            <person name="Watson M."/>
            <person name="Adriaenssens E.M."/>
            <person name="Foster-Nyarko E."/>
            <person name="Jarju S."/>
            <person name="Secka A."/>
            <person name="Antonio M."/>
            <person name="Oren A."/>
            <person name="Chaudhuri R.R."/>
            <person name="La Ragione R."/>
            <person name="Hildebrand F."/>
            <person name="Pallen M.J."/>
        </authorList>
    </citation>
    <scope>NUCLEOTIDE SEQUENCE</scope>
    <source>
        <strain evidence="2">CHK183-6373</strain>
    </source>
</reference>
<gene>
    <name evidence="2" type="ORF">IAA64_12450</name>
</gene>
<reference evidence="2" key="1">
    <citation type="submission" date="2020-10" db="EMBL/GenBank/DDBJ databases">
        <authorList>
            <person name="Gilroy R."/>
        </authorList>
    </citation>
    <scope>NUCLEOTIDE SEQUENCE</scope>
    <source>
        <strain evidence="2">CHK183-6373</strain>
    </source>
</reference>
<dbReference type="InterPro" id="IPR038071">
    <property type="entry name" value="UROD/MetE-like_sf"/>
</dbReference>